<evidence type="ECO:0000256" key="1">
    <source>
        <dbReference type="ARBA" id="ARBA00008791"/>
    </source>
</evidence>
<keyword evidence="4" id="KW-1185">Reference proteome</keyword>
<evidence type="ECO:0000313" key="3">
    <source>
        <dbReference type="EMBL" id="SMF29890.1"/>
    </source>
</evidence>
<name>A0A1Y6BUY8_9PROT</name>
<dbReference type="PANTHER" id="PTHR46268">
    <property type="entry name" value="STRESS RESPONSE PROTEIN NHAX"/>
    <property type="match status" value="1"/>
</dbReference>
<dbReference type="Proteomes" id="UP000192917">
    <property type="component" value="Unassembled WGS sequence"/>
</dbReference>
<dbReference type="RefSeq" id="WP_085123297.1">
    <property type="nucleotide sequence ID" value="NZ_FWZX01000010.1"/>
</dbReference>
<dbReference type="EMBL" id="FWZX01000010">
    <property type="protein sequence ID" value="SMF29890.1"/>
    <property type="molecule type" value="Genomic_DNA"/>
</dbReference>
<dbReference type="PRINTS" id="PR01438">
    <property type="entry name" value="UNVRSLSTRESS"/>
</dbReference>
<dbReference type="InterPro" id="IPR006015">
    <property type="entry name" value="Universal_stress_UspA"/>
</dbReference>
<dbReference type="AlphaFoldDB" id="A0A1Y6BUY8"/>
<feature type="domain" description="UspA" evidence="2">
    <location>
        <begin position="152"/>
        <end position="300"/>
    </location>
</feature>
<sequence>MAIRDIVVQQGADARSTARLEAAAALAKRHGARLTGIYPLPEIRLPGSLRAAVGRDALAGQEARLAGAAEAAQAAFERRLAAAGLAGAWRRPRGRAADCLLRAARGADLTLVGQADPEDPAGEPGLAEEVVLGAGGPVLVLPYAGDFPAIGRRVLVAWNGSRESARALHDALPLLAGAERVVLYAVNRPGGRHPSAEELAAHLKRHGVPVASEATVTRDEVRSTDASLSPIGRYGAAGQGEMRHTPAQAISEGDALLAALSDEAIDLLVMGAYGHSRLRELVLGGVTRELLGHMTAPVLMSH</sequence>
<dbReference type="InterPro" id="IPR006016">
    <property type="entry name" value="UspA"/>
</dbReference>
<organism evidence="3 4">
    <name type="scientific">Tistlia consotensis USBA 355</name>
    <dbReference type="NCBI Taxonomy" id="560819"/>
    <lineage>
        <taxon>Bacteria</taxon>
        <taxon>Pseudomonadati</taxon>
        <taxon>Pseudomonadota</taxon>
        <taxon>Alphaproteobacteria</taxon>
        <taxon>Rhodospirillales</taxon>
        <taxon>Rhodovibrionaceae</taxon>
        <taxon>Tistlia</taxon>
    </lineage>
</organism>
<accession>A0A1Y6BUY8</accession>
<protein>
    <submittedName>
        <fullName evidence="3">Nucleotide-binding universal stress protein, UspA family</fullName>
    </submittedName>
</protein>
<gene>
    <name evidence="3" type="ORF">SAMN05428998_11073</name>
</gene>
<dbReference type="SUPFAM" id="SSF52402">
    <property type="entry name" value="Adenine nucleotide alpha hydrolases-like"/>
    <property type="match status" value="2"/>
</dbReference>
<evidence type="ECO:0000259" key="2">
    <source>
        <dbReference type="Pfam" id="PF00582"/>
    </source>
</evidence>
<dbReference type="Gene3D" id="3.40.50.12370">
    <property type="match status" value="1"/>
</dbReference>
<proteinExistence type="inferred from homology"/>
<dbReference type="Pfam" id="PF00582">
    <property type="entry name" value="Usp"/>
    <property type="match status" value="1"/>
</dbReference>
<dbReference type="CDD" id="cd00293">
    <property type="entry name" value="USP-like"/>
    <property type="match status" value="1"/>
</dbReference>
<dbReference type="PANTHER" id="PTHR46268:SF15">
    <property type="entry name" value="UNIVERSAL STRESS PROTEIN HP_0031"/>
    <property type="match status" value="1"/>
</dbReference>
<evidence type="ECO:0000313" key="4">
    <source>
        <dbReference type="Proteomes" id="UP000192917"/>
    </source>
</evidence>
<comment type="similarity">
    <text evidence="1">Belongs to the universal stress protein A family.</text>
</comment>
<reference evidence="3 4" key="1">
    <citation type="submission" date="2017-04" db="EMBL/GenBank/DDBJ databases">
        <authorList>
            <person name="Afonso C.L."/>
            <person name="Miller P.J."/>
            <person name="Scott M.A."/>
            <person name="Spackman E."/>
            <person name="Goraichik I."/>
            <person name="Dimitrov K.M."/>
            <person name="Suarez D.L."/>
            <person name="Swayne D.E."/>
        </authorList>
    </citation>
    <scope>NUCLEOTIDE SEQUENCE [LARGE SCALE GENOMIC DNA]</scope>
    <source>
        <strain evidence="3 4">USBA 355</strain>
    </source>
</reference>